<keyword evidence="2 4" id="KW-0378">Hydrolase</keyword>
<evidence type="ECO:0000256" key="4">
    <source>
        <dbReference type="RuleBase" id="RU361169"/>
    </source>
</evidence>
<evidence type="ECO:0000256" key="1">
    <source>
        <dbReference type="ARBA" id="ARBA00008834"/>
    </source>
</evidence>
<dbReference type="Proteomes" id="UP001256711">
    <property type="component" value="Unassembled WGS sequence"/>
</dbReference>
<evidence type="ECO:0000313" key="6">
    <source>
        <dbReference type="EMBL" id="MDT2810151.1"/>
    </source>
</evidence>
<evidence type="ECO:0000259" key="5">
    <source>
        <dbReference type="Pfam" id="PF12708"/>
    </source>
</evidence>
<dbReference type="InterPro" id="IPR000743">
    <property type="entry name" value="Glyco_hydro_28"/>
</dbReference>
<dbReference type="AlphaFoldDB" id="A0AAW8TXI1"/>
<dbReference type="InterPro" id="IPR012334">
    <property type="entry name" value="Pectin_lyas_fold"/>
</dbReference>
<comment type="caution">
    <text evidence="6">The sequence shown here is derived from an EMBL/GenBank/DDBJ whole genome shotgun (WGS) entry which is preliminary data.</text>
</comment>
<dbReference type="InterPro" id="IPR011050">
    <property type="entry name" value="Pectin_lyase_fold/virulence"/>
</dbReference>
<evidence type="ECO:0000313" key="7">
    <source>
        <dbReference type="Proteomes" id="UP001256711"/>
    </source>
</evidence>
<protein>
    <submittedName>
        <fullName evidence="6">Glycoside hydrolase family 28 protein</fullName>
    </submittedName>
</protein>
<accession>A0AAW8TXI1</accession>
<gene>
    <name evidence="6" type="ORF">P7H43_06625</name>
</gene>
<feature type="domain" description="Rhamnogalacturonase A/B/Epimerase-like pectate lyase" evidence="5">
    <location>
        <begin position="4"/>
        <end position="49"/>
    </location>
</feature>
<dbReference type="Pfam" id="PF12708">
    <property type="entry name" value="Pect-lyase_RHGA_epim"/>
    <property type="match status" value="1"/>
</dbReference>
<comment type="similarity">
    <text evidence="1 4">Belongs to the glycosyl hydrolase 28 family.</text>
</comment>
<dbReference type="RefSeq" id="WP_311835351.1">
    <property type="nucleotide sequence ID" value="NZ_JARQBJ010000003.1"/>
</dbReference>
<dbReference type="SUPFAM" id="SSF51126">
    <property type="entry name" value="Pectin lyase-like"/>
    <property type="match status" value="1"/>
</dbReference>
<reference evidence="6" key="1">
    <citation type="submission" date="2023-03" db="EMBL/GenBank/DDBJ databases">
        <authorList>
            <person name="Shen W."/>
            <person name="Cai J."/>
        </authorList>
    </citation>
    <scope>NUCLEOTIDE SEQUENCE</scope>
    <source>
        <strain evidence="6">B226-2</strain>
    </source>
</reference>
<evidence type="ECO:0000256" key="2">
    <source>
        <dbReference type="ARBA" id="ARBA00022801"/>
    </source>
</evidence>
<evidence type="ECO:0000256" key="3">
    <source>
        <dbReference type="ARBA" id="ARBA00023295"/>
    </source>
</evidence>
<name>A0AAW8TXI1_9ENTE</name>
<dbReference type="InterPro" id="IPR006626">
    <property type="entry name" value="PbH1"/>
</dbReference>
<dbReference type="PANTHER" id="PTHR31339">
    <property type="entry name" value="PECTIN LYASE-RELATED"/>
    <property type="match status" value="1"/>
</dbReference>
<dbReference type="GO" id="GO:0004650">
    <property type="term" value="F:polygalacturonase activity"/>
    <property type="evidence" value="ECO:0007669"/>
    <property type="project" value="InterPro"/>
</dbReference>
<sequence length="433" mass="47587">MEQLNVQAFGADPTGATLATVAIQTAIDQGAEKGQVVYVPKGVYLVGSLFLRNHSQLHFEEGATLLGSPDIQDYPEVFARVAGVEMDWPAAILNGLAITDVSITGKGIIDGQGPLWWALYWGQDQTGGKRAEFDAQGLRWIADYAIKRPRALLFQGSKDLHIADITLQRSGFWNLQLTYCENVLVNGIKIHDNHGPSTDGIDIDSSRHVRVTECHLACGDDCIAVKSGRDGDGRRVNLPSEDIEVDHCHVYSGYGITIGSEVAGSVRNVRIHDNVFENSDCGLRMKSSKERGGVIEDIHVNNLVMKNVQFPFSWIMDWHNAYNRKDLTGLADMPKAWQAVAAEIPESEQMTLVKDVVVENVVAALSPDYTLPARAFDLVAFPEKPMTDVVFRNCQLTAKEFGRIEAVTGLVFDQVTVSVAQGNQGENDSFDNR</sequence>
<dbReference type="Pfam" id="PF00295">
    <property type="entry name" value="Glyco_hydro_28"/>
    <property type="match status" value="1"/>
</dbReference>
<dbReference type="Gene3D" id="2.160.20.10">
    <property type="entry name" value="Single-stranded right-handed beta-helix, Pectin lyase-like"/>
    <property type="match status" value="1"/>
</dbReference>
<keyword evidence="3 4" id="KW-0326">Glycosidase</keyword>
<dbReference type="InterPro" id="IPR051801">
    <property type="entry name" value="GH28_Enzymes"/>
</dbReference>
<dbReference type="PANTHER" id="PTHR31339:SF9">
    <property type="entry name" value="PLASMIN AND FIBRONECTIN-BINDING PROTEIN A"/>
    <property type="match status" value="1"/>
</dbReference>
<dbReference type="EMBL" id="JARQBJ010000003">
    <property type="protein sequence ID" value="MDT2810151.1"/>
    <property type="molecule type" value="Genomic_DNA"/>
</dbReference>
<dbReference type="SMART" id="SM00710">
    <property type="entry name" value="PbH1"/>
    <property type="match status" value="4"/>
</dbReference>
<dbReference type="InterPro" id="IPR024535">
    <property type="entry name" value="RHGA/B-epi-like_pectate_lyase"/>
</dbReference>
<organism evidence="6 7">
    <name type="scientific">Enterococcus asini</name>
    <dbReference type="NCBI Taxonomy" id="57732"/>
    <lineage>
        <taxon>Bacteria</taxon>
        <taxon>Bacillati</taxon>
        <taxon>Bacillota</taxon>
        <taxon>Bacilli</taxon>
        <taxon>Lactobacillales</taxon>
        <taxon>Enterococcaceae</taxon>
        <taxon>Enterococcus</taxon>
    </lineage>
</organism>
<dbReference type="GO" id="GO:0005975">
    <property type="term" value="P:carbohydrate metabolic process"/>
    <property type="evidence" value="ECO:0007669"/>
    <property type="project" value="InterPro"/>
</dbReference>
<proteinExistence type="inferred from homology"/>